<accession>A0A024QEE1</accession>
<keyword evidence="1" id="KW-0418">Kinase</keyword>
<dbReference type="InterPro" id="IPR007344">
    <property type="entry name" value="GrpB/CoaE"/>
</dbReference>
<reference evidence="2" key="2">
    <citation type="submission" date="2014-05" db="EMBL/GenBank/DDBJ databases">
        <title>Draft genome sequence of Virgibacillus massiliensis Vm-5.</title>
        <authorList>
            <person name="Khelaifia S."/>
            <person name="Croce O."/>
            <person name="Lagier J.C."/>
            <person name="Raoult D."/>
        </authorList>
    </citation>
    <scope>NUCLEOTIDE SEQUENCE [LARGE SCALE GENOMIC DNA]</scope>
    <source>
        <strain evidence="2">Vm-5</strain>
    </source>
</reference>
<sequence>MRKVIVTNYQEQWEEGFKKETAKLEKVFKDILISIHHIGSTAVKELKAKPIIDILPVVNAIDQVDSHNQKMYELGYTPLGEYGISGRRFFKKGVDQRTHHVHIYQAGNPHIDRHLAFRDYLRVHSQTAKEYGDKKEWLAIQYPYDIESYIKEKDMFVKQIEQQALKWYEGKQ</sequence>
<organism evidence="1 2">
    <name type="scientific">Virgibacillus massiliensis</name>
    <dbReference type="NCBI Taxonomy" id="1462526"/>
    <lineage>
        <taxon>Bacteria</taxon>
        <taxon>Bacillati</taxon>
        <taxon>Bacillota</taxon>
        <taxon>Bacilli</taxon>
        <taxon>Bacillales</taxon>
        <taxon>Bacillaceae</taxon>
        <taxon>Virgibacillus</taxon>
    </lineage>
</organism>
<keyword evidence="1" id="KW-0808">Transferase</keyword>
<gene>
    <name evidence="1" type="ORF">BN990_03202</name>
</gene>
<dbReference type="PANTHER" id="PTHR34822">
    <property type="entry name" value="GRPB DOMAIN PROTEIN (AFU_ORTHOLOGUE AFUA_1G01530)"/>
    <property type="match status" value="1"/>
</dbReference>
<name>A0A024QEE1_9BACI</name>
<dbReference type="Proteomes" id="UP000028875">
    <property type="component" value="Unassembled WGS sequence"/>
</dbReference>
<dbReference type="STRING" id="1462526.BN990_03202"/>
<proteinExistence type="predicted"/>
<dbReference type="AlphaFoldDB" id="A0A024QEE1"/>
<reference evidence="1 2" key="1">
    <citation type="submission" date="2014-03" db="EMBL/GenBank/DDBJ databases">
        <authorList>
            <person name="Urmite Genomes U."/>
        </authorList>
    </citation>
    <scope>NUCLEOTIDE SEQUENCE [LARGE SCALE GENOMIC DNA]</scope>
    <source>
        <strain evidence="1 2">Vm-5</strain>
    </source>
</reference>
<comment type="caution">
    <text evidence="1">The sequence shown here is derived from an EMBL/GenBank/DDBJ whole genome shotgun (WGS) entry which is preliminary data.</text>
</comment>
<dbReference type="eggNOG" id="COG2320">
    <property type="taxonomic scope" value="Bacteria"/>
</dbReference>
<dbReference type="Gene3D" id="3.30.460.10">
    <property type="entry name" value="Beta Polymerase, domain 2"/>
    <property type="match status" value="1"/>
</dbReference>
<dbReference type="SUPFAM" id="SSF81301">
    <property type="entry name" value="Nucleotidyltransferase"/>
    <property type="match status" value="1"/>
</dbReference>
<dbReference type="RefSeq" id="WP_038245733.1">
    <property type="nucleotide sequence ID" value="NZ_BNER01000006.1"/>
</dbReference>
<dbReference type="EMBL" id="CCDP010000002">
    <property type="protein sequence ID" value="CDQ40869.1"/>
    <property type="molecule type" value="Genomic_DNA"/>
</dbReference>
<evidence type="ECO:0000313" key="2">
    <source>
        <dbReference type="Proteomes" id="UP000028875"/>
    </source>
</evidence>
<dbReference type="Pfam" id="PF04229">
    <property type="entry name" value="GrpB"/>
    <property type="match status" value="1"/>
</dbReference>
<dbReference type="GO" id="GO:0016301">
    <property type="term" value="F:kinase activity"/>
    <property type="evidence" value="ECO:0007669"/>
    <property type="project" value="UniProtKB-KW"/>
</dbReference>
<keyword evidence="2" id="KW-1185">Reference proteome</keyword>
<evidence type="ECO:0000313" key="1">
    <source>
        <dbReference type="EMBL" id="CDQ40869.1"/>
    </source>
</evidence>
<dbReference type="OrthoDB" id="9799092at2"/>
<dbReference type="PANTHER" id="PTHR34822:SF1">
    <property type="entry name" value="GRPB FAMILY PROTEIN"/>
    <property type="match status" value="1"/>
</dbReference>
<protein>
    <submittedName>
        <fullName evidence="1">Dephospho-CoA kinase/protein folding accessory domain-containing protein</fullName>
    </submittedName>
</protein>
<dbReference type="InterPro" id="IPR043519">
    <property type="entry name" value="NT_sf"/>
</dbReference>